<feature type="domain" description="Penicillin-binding protein transpeptidase" evidence="28">
    <location>
        <begin position="475"/>
        <end position="750"/>
    </location>
</feature>
<evidence type="ECO:0000256" key="24">
    <source>
        <dbReference type="ARBA" id="ARBA00049902"/>
    </source>
</evidence>
<dbReference type="InterPro" id="IPR001264">
    <property type="entry name" value="Glyco_trans_51"/>
</dbReference>
<evidence type="ECO:0000259" key="28">
    <source>
        <dbReference type="Pfam" id="PF00905"/>
    </source>
</evidence>
<evidence type="ECO:0000256" key="3">
    <source>
        <dbReference type="ARBA" id="ARBA00004752"/>
    </source>
</evidence>
<keyword evidence="10" id="KW-0328">Glycosyltransferase</keyword>
<dbReference type="InterPro" id="IPR023346">
    <property type="entry name" value="Lysozyme-like_dom_sf"/>
</dbReference>
<dbReference type="UniPathway" id="UPA00219"/>
<dbReference type="GO" id="GO:0008658">
    <property type="term" value="F:penicillin binding"/>
    <property type="evidence" value="ECO:0007669"/>
    <property type="project" value="InterPro"/>
</dbReference>
<comment type="similarity">
    <text evidence="4">In the C-terminal section; belongs to the transpeptidase family.</text>
</comment>
<evidence type="ECO:0000259" key="29">
    <source>
        <dbReference type="Pfam" id="PF00912"/>
    </source>
</evidence>
<evidence type="ECO:0000256" key="27">
    <source>
        <dbReference type="SAM" id="Phobius"/>
    </source>
</evidence>
<keyword evidence="21" id="KW-0961">Cell wall biogenesis/degradation</keyword>
<evidence type="ECO:0000256" key="7">
    <source>
        <dbReference type="ARBA" id="ARBA00018638"/>
    </source>
</evidence>
<evidence type="ECO:0000256" key="1">
    <source>
        <dbReference type="ARBA" id="ARBA00002624"/>
    </source>
</evidence>
<keyword evidence="20" id="KW-0511">Multifunctional enzyme</keyword>
<evidence type="ECO:0000256" key="22">
    <source>
        <dbReference type="ARBA" id="ARBA00034000"/>
    </source>
</evidence>
<dbReference type="CAZy" id="GT51">
    <property type="family name" value="Glycosyltransferase Family 51"/>
</dbReference>
<dbReference type="InterPro" id="IPR001460">
    <property type="entry name" value="PCN-bd_Tpept"/>
</dbReference>
<dbReference type="GO" id="GO:0006508">
    <property type="term" value="P:proteolysis"/>
    <property type="evidence" value="ECO:0007669"/>
    <property type="project" value="UniProtKB-KW"/>
</dbReference>
<evidence type="ECO:0000256" key="14">
    <source>
        <dbReference type="ARBA" id="ARBA00022960"/>
    </source>
</evidence>
<comment type="function">
    <text evidence="1">Cell wall formation. Synthesis of cross-linked peptidoglycan from the lipid intermediates. The enzyme has a penicillin-insensitive transglycosylase N-terminal domain (formation of linear glycan strands) and a penicillin-sensitive transpeptidase C-terminal domain (cross-linking of the peptide subunits).</text>
</comment>
<dbReference type="Proteomes" id="UP000003561">
    <property type="component" value="Unassembled WGS sequence"/>
</dbReference>
<reference evidence="30 31" key="2">
    <citation type="submission" date="2009-03" db="EMBL/GenBank/DDBJ databases">
        <title>Draft genome sequence of Roseburia inulinivorans (DSM 16841).</title>
        <authorList>
            <person name="Sudarsanam P."/>
            <person name="Ley R."/>
            <person name="Guruge J."/>
            <person name="Turnbaugh P.J."/>
            <person name="Mahowald M."/>
            <person name="Liep D."/>
            <person name="Gordon J."/>
        </authorList>
    </citation>
    <scope>NUCLEOTIDE SEQUENCE [LARGE SCALE GENOMIC DNA]</scope>
    <source>
        <strain evidence="30 31">DSM 16841</strain>
    </source>
</reference>
<dbReference type="AlphaFoldDB" id="C0FS52"/>
<dbReference type="Gene3D" id="1.10.3810.10">
    <property type="entry name" value="Biosynthetic peptidoglycan transglycosylase-like"/>
    <property type="match status" value="1"/>
</dbReference>
<evidence type="ECO:0000256" key="8">
    <source>
        <dbReference type="ARBA" id="ARBA00022645"/>
    </source>
</evidence>
<evidence type="ECO:0000256" key="5">
    <source>
        <dbReference type="ARBA" id="ARBA00007739"/>
    </source>
</evidence>
<sequence length="920" mass="100564">MTHLFDIIHRRWFFRHLIKKETYYMNYGKKGSKKRQAELTSKGIMYGKKMRVIFCKVLLVCCFAVAIIGGSLGFGVYKGILDSAPSIDDIDATPTGYLTTVLDNQGNEIATLVASGSNRKNVTIDEIPINLQHAFVAIEDSRFYEHNGIDLTGIIRAGVTGIASGGNFSQGASTITQQLLKNTVFTEWTSETSFIDKLERKIQEQYLAVQLEKKVSKNWIMENYLNAINLGQNTLGVAVASERYFGKDVSELTLSECAVLAAITQNPSRFNPISNPEKNAERRMKVLNNMLDQGFISQSEYDEAVADNVYDRIQLVNVELQDNGINSYFIDELTDQVIRDLVEQKGYTETQAYKTLYQSGLTIYSTQDMDIQNIADEEVNNQDNYTSSPKVSFSYRVSIRSTDGSVKNYSEQTMLSYYKNKDNPNFKSTNYSINFASEEDADAAIEQYKADIMQEGDEIVDGSETVIYTLQPQASLTVIDQSTGEVKAIVGGRGDKTASKTLNRATDTTRQPGSTFKILAAYSAALDAGGLTLASVQDDAPYTYAGANGKSVNNYDRRYRGFTTLREAITDSINIVTVKTLAQAGVSLGWQYVQEYGFTTVDSRDMNEALALGGITQGVSNLELTAAYAAIANQGTYIKPKFYTKILDHDGNVLIDNTTPESHTVIKDTTAWLLTSAMEDVMTSGTGTSAYFGSSMAQAGKSGTTTSSRDALFAGYTPYYTCAVWGGYDDNAMQKGSDTNYPKRIWKAVMKRIHEDLAYKDFTKPSGTVAVAVCKESGKLPIEGVCDHDPRGNCVITEYFAQGTEPTEYCDHHTVANICTASNMLAGSYCPAETVTTGVYVTGGSETTEDAPYLLTDAFLSQTCTVHNEFNSTYTGTNSFPGSTGVNPIGADPAGDASTPDASTTTTDPAATTDQSVDGQ</sequence>
<dbReference type="PANTHER" id="PTHR32282">
    <property type="entry name" value="BINDING PROTEIN TRANSPEPTIDASE, PUTATIVE-RELATED"/>
    <property type="match status" value="1"/>
</dbReference>
<dbReference type="GO" id="GO:0071555">
    <property type="term" value="P:cell wall organization"/>
    <property type="evidence" value="ECO:0007669"/>
    <property type="project" value="UniProtKB-KW"/>
</dbReference>
<keyword evidence="18 27" id="KW-0472">Membrane</keyword>
<evidence type="ECO:0000256" key="17">
    <source>
        <dbReference type="ARBA" id="ARBA00022989"/>
    </source>
</evidence>
<comment type="pathway">
    <text evidence="3">Cell wall biogenesis; peptidoglycan biosynthesis.</text>
</comment>
<gene>
    <name evidence="30" type="ORF">ROSEINA2194_01567</name>
</gene>
<evidence type="ECO:0000256" key="13">
    <source>
        <dbReference type="ARBA" id="ARBA00022801"/>
    </source>
</evidence>
<keyword evidence="12 27" id="KW-0812">Transmembrane</keyword>
<feature type="compositionally biased region" description="Polar residues" evidence="26">
    <location>
        <begin position="876"/>
        <end position="886"/>
    </location>
</feature>
<keyword evidence="11" id="KW-0808">Transferase</keyword>
<protein>
    <recommendedName>
        <fullName evidence="7">Penicillin-binding protein 1A</fullName>
        <ecNumber evidence="23">2.4.99.28</ecNumber>
        <ecNumber evidence="6">3.4.16.4</ecNumber>
    </recommendedName>
</protein>
<keyword evidence="19" id="KW-0046">Antibiotic resistance</keyword>
<accession>C0FS52</accession>
<dbReference type="InterPro" id="IPR050396">
    <property type="entry name" value="Glycosyltr_51/Transpeptidase"/>
</dbReference>
<evidence type="ECO:0000256" key="26">
    <source>
        <dbReference type="SAM" id="MobiDB-lite"/>
    </source>
</evidence>
<keyword evidence="16" id="KW-0573">Peptidoglycan synthesis</keyword>
<feature type="compositionally biased region" description="Low complexity" evidence="26">
    <location>
        <begin position="896"/>
        <end position="914"/>
    </location>
</feature>
<dbReference type="EC" id="3.4.16.4" evidence="6"/>
<feature type="region of interest" description="Disordered" evidence="26">
    <location>
        <begin position="876"/>
        <end position="920"/>
    </location>
</feature>
<dbReference type="GO" id="GO:0009002">
    <property type="term" value="F:serine-type D-Ala-D-Ala carboxypeptidase activity"/>
    <property type="evidence" value="ECO:0007669"/>
    <property type="project" value="UniProtKB-EC"/>
</dbReference>
<dbReference type="InterPro" id="IPR036950">
    <property type="entry name" value="PBP_transglycosylase"/>
</dbReference>
<comment type="catalytic activity">
    <reaction evidence="24">
        <text>[GlcNAc-(1-&gt;4)-Mur2Ac(oyl-L-Ala-gamma-D-Glu-L-Lys-D-Ala-D-Ala)](n)-di-trans,octa-cis-undecaprenyl diphosphate + beta-D-GlcNAc-(1-&gt;4)-Mur2Ac(oyl-L-Ala-gamma-D-Glu-L-Lys-D-Ala-D-Ala)-di-trans,octa-cis-undecaprenyl diphosphate = [GlcNAc-(1-&gt;4)-Mur2Ac(oyl-L-Ala-gamma-D-Glu-L-Lys-D-Ala-D-Ala)](n+1)-di-trans,octa-cis-undecaprenyl diphosphate + di-trans,octa-cis-undecaprenyl diphosphate + H(+)</text>
        <dbReference type="Rhea" id="RHEA:23708"/>
        <dbReference type="Rhea" id="RHEA-COMP:9602"/>
        <dbReference type="Rhea" id="RHEA-COMP:9603"/>
        <dbReference type="ChEBI" id="CHEBI:15378"/>
        <dbReference type="ChEBI" id="CHEBI:58405"/>
        <dbReference type="ChEBI" id="CHEBI:60033"/>
        <dbReference type="ChEBI" id="CHEBI:78435"/>
        <dbReference type="EC" id="2.4.99.28"/>
    </reaction>
</comment>
<dbReference type="GO" id="GO:0008360">
    <property type="term" value="P:regulation of cell shape"/>
    <property type="evidence" value="ECO:0007669"/>
    <property type="project" value="UniProtKB-KW"/>
</dbReference>
<keyword evidence="17 27" id="KW-1133">Transmembrane helix</keyword>
<keyword evidence="8" id="KW-0121">Carboxypeptidase</keyword>
<evidence type="ECO:0000256" key="2">
    <source>
        <dbReference type="ARBA" id="ARBA00004401"/>
    </source>
</evidence>
<keyword evidence="13" id="KW-0378">Hydrolase</keyword>
<keyword evidence="15" id="KW-0735">Signal-anchor</keyword>
<comment type="subcellular location">
    <subcellularLocation>
        <location evidence="2">Cell membrane</location>
        <topology evidence="2">Single-pass type II membrane protein</topology>
    </subcellularLocation>
</comment>
<dbReference type="GO" id="GO:0008955">
    <property type="term" value="F:peptidoglycan glycosyltransferase activity"/>
    <property type="evidence" value="ECO:0007669"/>
    <property type="project" value="UniProtKB-EC"/>
</dbReference>
<evidence type="ECO:0000256" key="21">
    <source>
        <dbReference type="ARBA" id="ARBA00023316"/>
    </source>
</evidence>
<evidence type="ECO:0000256" key="25">
    <source>
        <dbReference type="ARBA" id="ARBA00060592"/>
    </source>
</evidence>
<dbReference type="Pfam" id="PF00912">
    <property type="entry name" value="Transgly"/>
    <property type="match status" value="1"/>
</dbReference>
<evidence type="ECO:0000256" key="11">
    <source>
        <dbReference type="ARBA" id="ARBA00022679"/>
    </source>
</evidence>
<evidence type="ECO:0000256" key="15">
    <source>
        <dbReference type="ARBA" id="ARBA00022968"/>
    </source>
</evidence>
<comment type="caution">
    <text evidence="30">The sequence shown here is derived from an EMBL/GenBank/DDBJ whole genome shotgun (WGS) entry which is preliminary data.</text>
</comment>
<evidence type="ECO:0000256" key="12">
    <source>
        <dbReference type="ARBA" id="ARBA00022692"/>
    </source>
</evidence>
<keyword evidence="14" id="KW-0133">Cell shape</keyword>
<evidence type="ECO:0000256" key="9">
    <source>
        <dbReference type="ARBA" id="ARBA00022670"/>
    </source>
</evidence>
<evidence type="ECO:0000256" key="4">
    <source>
        <dbReference type="ARBA" id="ARBA00007090"/>
    </source>
</evidence>
<feature type="domain" description="Glycosyl transferase family 51" evidence="29">
    <location>
        <begin position="106"/>
        <end position="290"/>
    </location>
</feature>
<dbReference type="GO" id="GO:0009252">
    <property type="term" value="P:peptidoglycan biosynthetic process"/>
    <property type="evidence" value="ECO:0007669"/>
    <property type="project" value="UniProtKB-UniPathway"/>
</dbReference>
<evidence type="ECO:0000313" key="31">
    <source>
        <dbReference type="Proteomes" id="UP000003561"/>
    </source>
</evidence>
<evidence type="ECO:0000256" key="20">
    <source>
        <dbReference type="ARBA" id="ARBA00023268"/>
    </source>
</evidence>
<dbReference type="SUPFAM" id="SSF56601">
    <property type="entry name" value="beta-lactamase/transpeptidase-like"/>
    <property type="match status" value="1"/>
</dbReference>
<dbReference type="GO" id="GO:0046677">
    <property type="term" value="P:response to antibiotic"/>
    <property type="evidence" value="ECO:0007669"/>
    <property type="project" value="UniProtKB-KW"/>
</dbReference>
<dbReference type="FunFam" id="1.10.3810.10:FF:000001">
    <property type="entry name" value="Penicillin-binding protein 1A"/>
    <property type="match status" value="1"/>
</dbReference>
<dbReference type="eggNOG" id="COG5009">
    <property type="taxonomic scope" value="Bacteria"/>
</dbReference>
<comment type="similarity">
    <text evidence="5">In the N-terminal section; belongs to the glycosyltransferase 51 family.</text>
</comment>
<evidence type="ECO:0000256" key="6">
    <source>
        <dbReference type="ARBA" id="ARBA00012448"/>
    </source>
</evidence>
<dbReference type="SUPFAM" id="SSF53955">
    <property type="entry name" value="Lysozyme-like"/>
    <property type="match status" value="1"/>
</dbReference>
<organism evidence="30 31">
    <name type="scientific">Roseburia inulinivorans DSM 16841</name>
    <dbReference type="NCBI Taxonomy" id="622312"/>
    <lineage>
        <taxon>Bacteria</taxon>
        <taxon>Bacillati</taxon>
        <taxon>Bacillota</taxon>
        <taxon>Clostridia</taxon>
        <taxon>Lachnospirales</taxon>
        <taxon>Lachnospiraceae</taxon>
        <taxon>Roseburia</taxon>
    </lineage>
</organism>
<dbReference type="EMBL" id="ACFY01000060">
    <property type="protein sequence ID" value="EEG94538.1"/>
    <property type="molecule type" value="Genomic_DNA"/>
</dbReference>
<proteinExistence type="inferred from homology"/>
<dbReference type="PANTHER" id="PTHR32282:SF33">
    <property type="entry name" value="PEPTIDOGLYCAN GLYCOSYLTRANSFERASE"/>
    <property type="match status" value="1"/>
</dbReference>
<dbReference type="InterPro" id="IPR012338">
    <property type="entry name" value="Beta-lactam/transpept-like"/>
</dbReference>
<evidence type="ECO:0000256" key="10">
    <source>
        <dbReference type="ARBA" id="ARBA00022676"/>
    </source>
</evidence>
<dbReference type="Pfam" id="PF00905">
    <property type="entry name" value="Transpeptidase"/>
    <property type="match status" value="1"/>
</dbReference>
<comment type="pathway">
    <text evidence="25">Glycan biosynthesis.</text>
</comment>
<keyword evidence="9" id="KW-0645">Protease</keyword>
<comment type="catalytic activity">
    <reaction evidence="22">
        <text>Preferential cleavage: (Ac)2-L-Lys-D-Ala-|-D-Ala. Also transpeptidation of peptidyl-alanyl moieties that are N-acyl substituents of D-alanine.</text>
        <dbReference type="EC" id="3.4.16.4"/>
    </reaction>
</comment>
<dbReference type="Gene3D" id="3.40.710.10">
    <property type="entry name" value="DD-peptidase/beta-lactamase superfamily"/>
    <property type="match status" value="2"/>
</dbReference>
<dbReference type="NCBIfam" id="TIGR02074">
    <property type="entry name" value="PBP_1a_fam"/>
    <property type="match status" value="1"/>
</dbReference>
<evidence type="ECO:0000313" key="30">
    <source>
        <dbReference type="EMBL" id="EEG94538.1"/>
    </source>
</evidence>
<reference evidence="30 31" key="1">
    <citation type="submission" date="2009-02" db="EMBL/GenBank/DDBJ databases">
        <authorList>
            <person name="Fulton L."/>
            <person name="Clifton S."/>
            <person name="Fulton B."/>
            <person name="Xu J."/>
            <person name="Minx P."/>
            <person name="Pepin K.H."/>
            <person name="Johnson M."/>
            <person name="Bhonagiri V."/>
            <person name="Nash W.E."/>
            <person name="Mardis E.R."/>
            <person name="Wilson R.K."/>
        </authorList>
    </citation>
    <scope>NUCLEOTIDE SEQUENCE [LARGE SCALE GENOMIC DNA]</scope>
    <source>
        <strain evidence="30 31">DSM 16841</strain>
    </source>
</reference>
<feature type="transmembrane region" description="Helical" evidence="27">
    <location>
        <begin position="52"/>
        <end position="77"/>
    </location>
</feature>
<evidence type="ECO:0000256" key="18">
    <source>
        <dbReference type="ARBA" id="ARBA00023136"/>
    </source>
</evidence>
<name>C0FS52_9FIRM</name>
<evidence type="ECO:0000256" key="19">
    <source>
        <dbReference type="ARBA" id="ARBA00023251"/>
    </source>
</evidence>
<evidence type="ECO:0000256" key="16">
    <source>
        <dbReference type="ARBA" id="ARBA00022984"/>
    </source>
</evidence>
<evidence type="ECO:0000256" key="23">
    <source>
        <dbReference type="ARBA" id="ARBA00044770"/>
    </source>
</evidence>
<dbReference type="GO" id="GO:0005886">
    <property type="term" value="C:plasma membrane"/>
    <property type="evidence" value="ECO:0007669"/>
    <property type="project" value="UniProtKB-SubCell"/>
</dbReference>
<dbReference type="EC" id="2.4.99.28" evidence="23"/>